<sequence length="284" mass="32149">MLGWRPKRQDAFDRRGERLWDVYSSVVLILHSFVVRVGCYAVPYMFLVLNCAYSNGAQWAPERLAFRVRQLSSTPSAGPALQAWLVILYVMTHNVLSNVLLTLTRMIQIPVQMVSHLANKWIFLGRVVDDGTQYPLRGRVHLAWMLVMRSSRMSALPPEMAYLFELIAAYATLLGVRVGKNLRLFPNPETMQAYPEADVITYGDDTIFSGHVYGHDFSSMHLRFKQTTIGNRVEATESWQVQVLPGSQIPDGIIMDAVGRSVFFEGLANEPNVAYRGNPARRVQ</sequence>
<keyword evidence="1" id="KW-0812">Transmembrane</keyword>
<gene>
    <name evidence="2" type="ORF">CTAYLR_000744</name>
</gene>
<dbReference type="AlphaFoldDB" id="A0AAD7XS90"/>
<protein>
    <submittedName>
        <fullName evidence="2">Uncharacterized protein</fullName>
    </submittedName>
</protein>
<keyword evidence="1" id="KW-0472">Membrane</keyword>
<accession>A0AAD7XS90</accession>
<evidence type="ECO:0000313" key="3">
    <source>
        <dbReference type="Proteomes" id="UP001230188"/>
    </source>
</evidence>
<feature type="transmembrane region" description="Helical" evidence="1">
    <location>
        <begin position="81"/>
        <end position="103"/>
    </location>
</feature>
<organism evidence="2 3">
    <name type="scientific">Chrysophaeum taylorii</name>
    <dbReference type="NCBI Taxonomy" id="2483200"/>
    <lineage>
        <taxon>Eukaryota</taxon>
        <taxon>Sar</taxon>
        <taxon>Stramenopiles</taxon>
        <taxon>Ochrophyta</taxon>
        <taxon>Pelagophyceae</taxon>
        <taxon>Pelagomonadales</taxon>
        <taxon>Pelagomonadaceae</taxon>
        <taxon>Chrysophaeum</taxon>
    </lineage>
</organism>
<name>A0AAD7XS90_9STRA</name>
<feature type="transmembrane region" description="Helical" evidence="1">
    <location>
        <begin position="20"/>
        <end position="46"/>
    </location>
</feature>
<keyword evidence="1" id="KW-1133">Transmembrane helix</keyword>
<proteinExistence type="predicted"/>
<reference evidence="2" key="1">
    <citation type="submission" date="2023-01" db="EMBL/GenBank/DDBJ databases">
        <title>Metagenome sequencing of chrysophaentin producing Chrysophaeum taylorii.</title>
        <authorList>
            <person name="Davison J."/>
            <person name="Bewley C."/>
        </authorList>
    </citation>
    <scope>NUCLEOTIDE SEQUENCE</scope>
    <source>
        <strain evidence="2">NIES-1699</strain>
    </source>
</reference>
<keyword evidence="3" id="KW-1185">Reference proteome</keyword>
<evidence type="ECO:0000256" key="1">
    <source>
        <dbReference type="SAM" id="Phobius"/>
    </source>
</evidence>
<dbReference type="Proteomes" id="UP001230188">
    <property type="component" value="Unassembled WGS sequence"/>
</dbReference>
<dbReference type="EMBL" id="JAQMWT010000005">
    <property type="protein sequence ID" value="KAJ8614489.1"/>
    <property type="molecule type" value="Genomic_DNA"/>
</dbReference>
<comment type="caution">
    <text evidence="2">The sequence shown here is derived from an EMBL/GenBank/DDBJ whole genome shotgun (WGS) entry which is preliminary data.</text>
</comment>
<evidence type="ECO:0000313" key="2">
    <source>
        <dbReference type="EMBL" id="KAJ8614489.1"/>
    </source>
</evidence>